<accession>A0AAP0BKP8</accession>
<comment type="caution">
    <text evidence="3">The sequence shown here is derived from an EMBL/GenBank/DDBJ whole genome shotgun (WGS) entry which is preliminary data.</text>
</comment>
<reference evidence="3 4" key="1">
    <citation type="journal article" date="2022" name="Nat. Plants">
        <title>Genomes of leafy and leafless Platanthera orchids illuminate the evolution of mycoheterotrophy.</title>
        <authorList>
            <person name="Li M.H."/>
            <person name="Liu K.W."/>
            <person name="Li Z."/>
            <person name="Lu H.C."/>
            <person name="Ye Q.L."/>
            <person name="Zhang D."/>
            <person name="Wang J.Y."/>
            <person name="Li Y.F."/>
            <person name="Zhong Z.M."/>
            <person name="Liu X."/>
            <person name="Yu X."/>
            <person name="Liu D.K."/>
            <person name="Tu X.D."/>
            <person name="Liu B."/>
            <person name="Hao Y."/>
            <person name="Liao X.Y."/>
            <person name="Jiang Y.T."/>
            <person name="Sun W.H."/>
            <person name="Chen J."/>
            <person name="Chen Y.Q."/>
            <person name="Ai Y."/>
            <person name="Zhai J.W."/>
            <person name="Wu S.S."/>
            <person name="Zhou Z."/>
            <person name="Hsiao Y.Y."/>
            <person name="Wu W.L."/>
            <person name="Chen Y.Y."/>
            <person name="Lin Y.F."/>
            <person name="Hsu J.L."/>
            <person name="Li C.Y."/>
            <person name="Wang Z.W."/>
            <person name="Zhao X."/>
            <person name="Zhong W.Y."/>
            <person name="Ma X.K."/>
            <person name="Ma L."/>
            <person name="Huang J."/>
            <person name="Chen G.Z."/>
            <person name="Huang M.Z."/>
            <person name="Huang L."/>
            <person name="Peng D.H."/>
            <person name="Luo Y.B."/>
            <person name="Zou S.Q."/>
            <person name="Chen S.P."/>
            <person name="Lan S."/>
            <person name="Tsai W.C."/>
            <person name="Van de Peer Y."/>
            <person name="Liu Z.J."/>
        </authorList>
    </citation>
    <scope>NUCLEOTIDE SEQUENCE [LARGE SCALE GENOMIC DNA]</scope>
    <source>
        <strain evidence="3">Lor287</strain>
    </source>
</reference>
<dbReference type="PANTHER" id="PTHR35164">
    <property type="entry name" value="EXPRESSED PROTEIN"/>
    <property type="match status" value="1"/>
</dbReference>
<evidence type="ECO:0000313" key="3">
    <source>
        <dbReference type="EMBL" id="KAK8942746.1"/>
    </source>
</evidence>
<evidence type="ECO:0000256" key="2">
    <source>
        <dbReference type="SAM" id="MobiDB-lite"/>
    </source>
</evidence>
<keyword evidence="1" id="KW-0175">Coiled coil</keyword>
<dbReference type="AlphaFoldDB" id="A0AAP0BKP8"/>
<name>A0AAP0BKP8_9ASPA</name>
<dbReference type="EMBL" id="JBBWWQ010000007">
    <property type="protein sequence ID" value="KAK8942746.1"/>
    <property type="molecule type" value="Genomic_DNA"/>
</dbReference>
<gene>
    <name evidence="3" type="ORF">KSP39_PZI009168</name>
</gene>
<sequence>MEHEESSIAWNAKQDSFMNCVKISEEDMEKKDDEISRLAEAHNTAKEENSKLRDIIKQAVNEAMIGPYTTAYRSGIPQTPTDLAATDLVFLIPPPPPTSGAYTINISHFASSPTDLLISQPCKTSPLQTKIALGFSPLLCGRTPPEASSTNEARAQVGSVQAKPA</sequence>
<keyword evidence="4" id="KW-1185">Reference proteome</keyword>
<feature type="region of interest" description="Disordered" evidence="2">
    <location>
        <begin position="143"/>
        <end position="165"/>
    </location>
</feature>
<protein>
    <submittedName>
        <fullName evidence="3">Uncharacterized protein</fullName>
    </submittedName>
</protein>
<evidence type="ECO:0000313" key="4">
    <source>
        <dbReference type="Proteomes" id="UP001418222"/>
    </source>
</evidence>
<dbReference type="Proteomes" id="UP001418222">
    <property type="component" value="Unassembled WGS sequence"/>
</dbReference>
<evidence type="ECO:0000256" key="1">
    <source>
        <dbReference type="SAM" id="Coils"/>
    </source>
</evidence>
<dbReference type="PANTHER" id="PTHR35164:SF9">
    <property type="entry name" value="EXPRESSED PROTEIN"/>
    <property type="match status" value="1"/>
</dbReference>
<proteinExistence type="predicted"/>
<organism evidence="3 4">
    <name type="scientific">Platanthera zijinensis</name>
    <dbReference type="NCBI Taxonomy" id="2320716"/>
    <lineage>
        <taxon>Eukaryota</taxon>
        <taxon>Viridiplantae</taxon>
        <taxon>Streptophyta</taxon>
        <taxon>Embryophyta</taxon>
        <taxon>Tracheophyta</taxon>
        <taxon>Spermatophyta</taxon>
        <taxon>Magnoliopsida</taxon>
        <taxon>Liliopsida</taxon>
        <taxon>Asparagales</taxon>
        <taxon>Orchidaceae</taxon>
        <taxon>Orchidoideae</taxon>
        <taxon>Orchideae</taxon>
        <taxon>Orchidinae</taxon>
        <taxon>Platanthera</taxon>
    </lineage>
</organism>
<feature type="coiled-coil region" evidence="1">
    <location>
        <begin position="21"/>
        <end position="62"/>
    </location>
</feature>